<evidence type="ECO:0000313" key="2">
    <source>
        <dbReference type="Proteomes" id="UP001596266"/>
    </source>
</evidence>
<dbReference type="Gene3D" id="3.20.20.70">
    <property type="entry name" value="Aldolase class I"/>
    <property type="match status" value="1"/>
</dbReference>
<organism evidence="1 2">
    <name type="scientific">Luteococcus sanguinis</name>
    <dbReference type="NCBI Taxonomy" id="174038"/>
    <lineage>
        <taxon>Bacteria</taxon>
        <taxon>Bacillati</taxon>
        <taxon>Actinomycetota</taxon>
        <taxon>Actinomycetes</taxon>
        <taxon>Propionibacteriales</taxon>
        <taxon>Propionibacteriaceae</taxon>
        <taxon>Luteococcus</taxon>
    </lineage>
</organism>
<protein>
    <submittedName>
        <fullName evidence="1">Aldolase</fullName>
    </submittedName>
</protein>
<comment type="caution">
    <text evidence="1">The sequence shown here is derived from an EMBL/GenBank/DDBJ whole genome shotgun (WGS) entry which is preliminary data.</text>
</comment>
<sequence>METETRLPAALLDTKICALVPQAATGSLVGAIEVMVQEGIRVFSLPAGRADDLARLAAIFGPRATFIAHDVELDQLDEVLAGPAPVVMPRWVDAGIVARIHDAGRAVVGLALTPTEIRATASTGVDAVVVAPAEVMGASYPEFLADLTPGVVLGARGGLGAYSARRWVENGAAFVMLDAALVGDAFTGGPLGSLRERCQTFVTAVE</sequence>
<evidence type="ECO:0000313" key="1">
    <source>
        <dbReference type="EMBL" id="MFC6397820.1"/>
    </source>
</evidence>
<reference evidence="2" key="1">
    <citation type="journal article" date="2019" name="Int. J. Syst. Evol. Microbiol.">
        <title>The Global Catalogue of Microorganisms (GCM) 10K type strain sequencing project: providing services to taxonomists for standard genome sequencing and annotation.</title>
        <authorList>
            <consortium name="The Broad Institute Genomics Platform"/>
            <consortium name="The Broad Institute Genome Sequencing Center for Infectious Disease"/>
            <person name="Wu L."/>
            <person name="Ma J."/>
        </authorList>
    </citation>
    <scope>NUCLEOTIDE SEQUENCE [LARGE SCALE GENOMIC DNA]</scope>
    <source>
        <strain evidence="2">CGMCC 1.15277</strain>
    </source>
</reference>
<dbReference type="SUPFAM" id="SSF51569">
    <property type="entry name" value="Aldolase"/>
    <property type="match status" value="1"/>
</dbReference>
<dbReference type="Proteomes" id="UP001596266">
    <property type="component" value="Unassembled WGS sequence"/>
</dbReference>
<proteinExistence type="predicted"/>
<keyword evidence="2" id="KW-1185">Reference proteome</keyword>
<gene>
    <name evidence="1" type="ORF">ACFP57_12625</name>
</gene>
<name>A0ABW1X3D6_9ACTN</name>
<dbReference type="InterPro" id="IPR013785">
    <property type="entry name" value="Aldolase_TIM"/>
</dbReference>
<dbReference type="RefSeq" id="WP_343886973.1">
    <property type="nucleotide sequence ID" value="NZ_BAAAKI010000025.1"/>
</dbReference>
<dbReference type="EMBL" id="JBHSUA010000024">
    <property type="protein sequence ID" value="MFC6397820.1"/>
    <property type="molecule type" value="Genomic_DNA"/>
</dbReference>
<accession>A0ABW1X3D6</accession>